<dbReference type="AlphaFoldDB" id="A0A6C0K8L3"/>
<evidence type="ECO:0000313" key="1">
    <source>
        <dbReference type="EMBL" id="QHU12608.1"/>
    </source>
</evidence>
<protein>
    <submittedName>
        <fullName evidence="1">Uncharacterized protein</fullName>
    </submittedName>
</protein>
<reference evidence="1" key="1">
    <citation type="journal article" date="2020" name="Nature">
        <title>Giant virus diversity and host interactions through global metagenomics.</title>
        <authorList>
            <person name="Schulz F."/>
            <person name="Roux S."/>
            <person name="Paez-Espino D."/>
            <person name="Jungbluth S."/>
            <person name="Walsh D.A."/>
            <person name="Denef V.J."/>
            <person name="McMahon K.D."/>
            <person name="Konstantinidis K.T."/>
            <person name="Eloe-Fadrosh E.A."/>
            <person name="Kyrpides N.C."/>
            <person name="Woyke T."/>
        </authorList>
    </citation>
    <scope>NUCLEOTIDE SEQUENCE</scope>
    <source>
        <strain evidence="1">GVMAG-S-1101172-89</strain>
    </source>
</reference>
<dbReference type="EMBL" id="MN740808">
    <property type="protein sequence ID" value="QHU12608.1"/>
    <property type="molecule type" value="Genomic_DNA"/>
</dbReference>
<sequence>MGGFFVKPYSVNENNIQDFINRVLKGLFTSIDFVDLFSMMNPEECKNYIIFGENIMNRLFIKMNLRFGKSDNDTLYIRKASSLRNDIEQDTIHKKACTDISKFMAQILRLIATIIFMLKVPKKEPIIYTQNATSRILHTRPPQPPFWRGLFSGGFNIKTGTNTNLTVEGSNAKDIFLSKFKMGEGHLYLDKEQSNISSVITLYTDKLKLFNCRENSVENSVENSGENSGEKLLSVILSEQKKYICREVLQDKNNNFCMKYTFNLNKGIPYAFIFTVNFQMNDTLTIKNFQWESKPPNVTDVISERSINVGFTKGDNALIVKYNGKDESFEKFLYKICKNIWNKRGNTERPYQYMRSHPEDRIFKIPQNELGILQRRMFMDTLPACSARARELLTQIENNKYISSVCDPNFKFRTDGSLHKTKELTGSYGIDALRSLFMFIEAIDKSAPNLESSEDWQDFKREMDQNNSQELKAKCEDTFKTFIELDESIVNNVREVVDKLYSVEREKITSMVELLFKIISREALEQKGEIKLDERLFSEGMPRLMEITREVIVVSKNYYISCDKISNMGLEIILKSKHSLNENSLNENSLNKI</sequence>
<proteinExistence type="predicted"/>
<name>A0A6C0K8L3_9ZZZZ</name>
<organism evidence="1">
    <name type="scientific">viral metagenome</name>
    <dbReference type="NCBI Taxonomy" id="1070528"/>
    <lineage>
        <taxon>unclassified sequences</taxon>
        <taxon>metagenomes</taxon>
        <taxon>organismal metagenomes</taxon>
    </lineage>
</organism>
<accession>A0A6C0K8L3</accession>